<evidence type="ECO:0000256" key="1">
    <source>
        <dbReference type="ARBA" id="ARBA00022485"/>
    </source>
</evidence>
<sequence length="196" mass="20704">MQVGRRGLLGSLIAALMGLGGLLLSPPRRAIAGLTLRPPGALPERQFLAACARCFKCGDACPNNCIRFHGLGAGLSQAFTPYIKARERACTLCGECARVCPTGALKPFEVSREGWLEGVNMGTARVNKSMCFSFNGRTCGACYRACPLAGAAMKIGVFETPLVQPENCVGCGLCEQACLHLPQAIRVLPVTEETDG</sequence>
<dbReference type="SUPFAM" id="SSF54862">
    <property type="entry name" value="4Fe-4S ferredoxins"/>
    <property type="match status" value="1"/>
</dbReference>
<keyword evidence="1" id="KW-0004">4Fe-4S</keyword>
<feature type="domain" description="4Fe-4S ferredoxin-type" evidence="5">
    <location>
        <begin position="79"/>
        <end position="110"/>
    </location>
</feature>
<keyword evidence="4" id="KW-0411">Iron-sulfur</keyword>
<evidence type="ECO:0000259" key="5">
    <source>
        <dbReference type="PROSITE" id="PS51379"/>
    </source>
</evidence>
<keyword evidence="3" id="KW-0408">Iron</keyword>
<dbReference type="InterPro" id="IPR017900">
    <property type="entry name" value="4Fe4S_Fe_S_CS"/>
</dbReference>
<dbReference type="InterPro" id="IPR050572">
    <property type="entry name" value="Fe-S_Ferredoxin"/>
</dbReference>
<evidence type="ECO:0000256" key="3">
    <source>
        <dbReference type="ARBA" id="ARBA00023004"/>
    </source>
</evidence>
<feature type="domain" description="4Fe-4S ferredoxin-type" evidence="5">
    <location>
        <begin position="159"/>
        <end position="190"/>
    </location>
</feature>
<dbReference type="PANTHER" id="PTHR43687:SF1">
    <property type="entry name" value="FERREDOXIN III"/>
    <property type="match status" value="1"/>
</dbReference>
<dbReference type="HOGENOM" id="CLU_077329_0_1_7"/>
<dbReference type="Pfam" id="PF12838">
    <property type="entry name" value="Fer4_7"/>
    <property type="match status" value="2"/>
</dbReference>
<dbReference type="GO" id="GO:0051539">
    <property type="term" value="F:4 iron, 4 sulfur cluster binding"/>
    <property type="evidence" value="ECO:0007669"/>
    <property type="project" value="UniProtKB-KW"/>
</dbReference>
<accession>W4LT06</accession>
<keyword evidence="7" id="KW-1185">Reference proteome</keyword>
<protein>
    <recommendedName>
        <fullName evidence="5">4Fe-4S ferredoxin-type domain-containing protein</fullName>
    </recommendedName>
</protein>
<keyword evidence="2" id="KW-0479">Metal-binding</keyword>
<comment type="caution">
    <text evidence="6">The sequence shown here is derived from an EMBL/GenBank/DDBJ whole genome shotgun (WGS) entry which is preliminary data.</text>
</comment>
<dbReference type="PANTHER" id="PTHR43687">
    <property type="entry name" value="ADENYLYLSULFATE REDUCTASE, BETA SUBUNIT"/>
    <property type="match status" value="1"/>
</dbReference>
<dbReference type="InterPro" id="IPR006311">
    <property type="entry name" value="TAT_signal"/>
</dbReference>
<evidence type="ECO:0000313" key="7">
    <source>
        <dbReference type="Proteomes" id="UP000019140"/>
    </source>
</evidence>
<reference evidence="6 7" key="1">
    <citation type="journal article" date="2014" name="Nature">
        <title>An environmental bacterial taxon with a large and distinct metabolic repertoire.</title>
        <authorList>
            <person name="Wilson M.C."/>
            <person name="Mori T."/>
            <person name="Ruckert C."/>
            <person name="Uria A.R."/>
            <person name="Helf M.J."/>
            <person name="Takada K."/>
            <person name="Gernert C."/>
            <person name="Steffens U.A."/>
            <person name="Heycke N."/>
            <person name="Schmitt S."/>
            <person name="Rinke C."/>
            <person name="Helfrich E.J."/>
            <person name="Brachmann A.O."/>
            <person name="Gurgui C."/>
            <person name="Wakimoto T."/>
            <person name="Kracht M."/>
            <person name="Crusemann M."/>
            <person name="Hentschel U."/>
            <person name="Abe I."/>
            <person name="Matsunaga S."/>
            <person name="Kalinowski J."/>
            <person name="Takeyama H."/>
            <person name="Piel J."/>
        </authorList>
    </citation>
    <scope>NUCLEOTIDE SEQUENCE [LARGE SCALE GENOMIC DNA]</scope>
    <source>
        <strain evidence="7">TSY2</strain>
    </source>
</reference>
<evidence type="ECO:0000256" key="2">
    <source>
        <dbReference type="ARBA" id="ARBA00022723"/>
    </source>
</evidence>
<dbReference type="AlphaFoldDB" id="W4LT06"/>
<dbReference type="InterPro" id="IPR017896">
    <property type="entry name" value="4Fe4S_Fe-S-bd"/>
</dbReference>
<dbReference type="PROSITE" id="PS00198">
    <property type="entry name" value="4FE4S_FER_1"/>
    <property type="match status" value="1"/>
</dbReference>
<organism evidence="6 7">
    <name type="scientific">Candidatus Entotheonella gemina</name>
    <dbReference type="NCBI Taxonomy" id="1429439"/>
    <lineage>
        <taxon>Bacteria</taxon>
        <taxon>Pseudomonadati</taxon>
        <taxon>Nitrospinota/Tectimicrobiota group</taxon>
        <taxon>Candidatus Tectimicrobiota</taxon>
        <taxon>Candidatus Entotheonellia</taxon>
        <taxon>Candidatus Entotheonellales</taxon>
        <taxon>Candidatus Entotheonellaceae</taxon>
        <taxon>Candidatus Entotheonella</taxon>
    </lineage>
</organism>
<dbReference type="PROSITE" id="PS51379">
    <property type="entry name" value="4FE4S_FER_2"/>
    <property type="match status" value="3"/>
</dbReference>
<dbReference type="EMBL" id="AZHX01001667">
    <property type="protein sequence ID" value="ETX00995.1"/>
    <property type="molecule type" value="Genomic_DNA"/>
</dbReference>
<feature type="domain" description="4Fe-4S ferredoxin-type" evidence="5">
    <location>
        <begin position="41"/>
        <end position="71"/>
    </location>
</feature>
<dbReference type="Proteomes" id="UP000019140">
    <property type="component" value="Unassembled WGS sequence"/>
</dbReference>
<dbReference type="GO" id="GO:0046872">
    <property type="term" value="F:metal ion binding"/>
    <property type="evidence" value="ECO:0007669"/>
    <property type="project" value="UniProtKB-KW"/>
</dbReference>
<dbReference type="CDD" id="cd16373">
    <property type="entry name" value="DMSOR_beta_like"/>
    <property type="match status" value="1"/>
</dbReference>
<dbReference type="PROSITE" id="PS51318">
    <property type="entry name" value="TAT"/>
    <property type="match status" value="1"/>
</dbReference>
<proteinExistence type="predicted"/>
<evidence type="ECO:0000313" key="6">
    <source>
        <dbReference type="EMBL" id="ETX00995.1"/>
    </source>
</evidence>
<gene>
    <name evidence="6" type="ORF">ETSY2_37955</name>
</gene>
<name>W4LT06_9BACT</name>
<dbReference type="Gene3D" id="3.30.70.20">
    <property type="match status" value="2"/>
</dbReference>
<evidence type="ECO:0000256" key="4">
    <source>
        <dbReference type="ARBA" id="ARBA00023014"/>
    </source>
</evidence>